<evidence type="ECO:0000313" key="2">
    <source>
        <dbReference type="EMBL" id="GCC29574.1"/>
    </source>
</evidence>
<dbReference type="EMBL" id="BEZZ01000257">
    <property type="protein sequence ID" value="GCC29574.1"/>
    <property type="molecule type" value="Genomic_DNA"/>
</dbReference>
<dbReference type="Proteomes" id="UP000287033">
    <property type="component" value="Unassembled WGS sequence"/>
</dbReference>
<comment type="caution">
    <text evidence="2">The sequence shown here is derived from an EMBL/GenBank/DDBJ whole genome shotgun (WGS) entry which is preliminary data.</text>
</comment>
<feature type="transmembrane region" description="Helical" evidence="1">
    <location>
        <begin position="80"/>
        <end position="101"/>
    </location>
</feature>
<sequence length="172" mass="17967">TTGSDVVAGGCRDGWNLNFESEGMPAVSAGGSGPVSGPASAMALAAGLFGALASTAAKLSLGGDSVLELVNRGMGEWLHILLRVGCGGMAFLFNALMWTFFAKALRYSSSAQASVTTIASNFLSTAFLGKLLFGEVHAMLWWIGVTITLCGLLLLHTVKETKDQNDAYKKEE</sequence>
<proteinExistence type="predicted"/>
<dbReference type="OrthoDB" id="5854584at2759"/>
<evidence type="ECO:0000256" key="1">
    <source>
        <dbReference type="SAM" id="Phobius"/>
    </source>
</evidence>
<keyword evidence="1" id="KW-0812">Transmembrane</keyword>
<dbReference type="PANTHER" id="PTHR31965">
    <property type="entry name" value="TRANSMEMBRANE PROTEIN 42"/>
    <property type="match status" value="1"/>
</dbReference>
<keyword evidence="3" id="KW-1185">Reference proteome</keyword>
<dbReference type="InterPro" id="IPR037185">
    <property type="entry name" value="EmrE-like"/>
</dbReference>
<accession>A0A401SGR8</accession>
<dbReference type="PANTHER" id="PTHR31965:SF1">
    <property type="entry name" value="TRANSMEMBRANE PROTEIN 42"/>
    <property type="match status" value="1"/>
</dbReference>
<evidence type="ECO:0008006" key="4">
    <source>
        <dbReference type="Google" id="ProtNLM"/>
    </source>
</evidence>
<evidence type="ECO:0000313" key="3">
    <source>
        <dbReference type="Proteomes" id="UP000287033"/>
    </source>
</evidence>
<dbReference type="AlphaFoldDB" id="A0A401SGR8"/>
<organism evidence="2 3">
    <name type="scientific">Chiloscyllium punctatum</name>
    <name type="common">Brownbanded bambooshark</name>
    <name type="synonym">Hemiscyllium punctatum</name>
    <dbReference type="NCBI Taxonomy" id="137246"/>
    <lineage>
        <taxon>Eukaryota</taxon>
        <taxon>Metazoa</taxon>
        <taxon>Chordata</taxon>
        <taxon>Craniata</taxon>
        <taxon>Vertebrata</taxon>
        <taxon>Chondrichthyes</taxon>
        <taxon>Elasmobranchii</taxon>
        <taxon>Galeomorphii</taxon>
        <taxon>Galeoidea</taxon>
        <taxon>Orectolobiformes</taxon>
        <taxon>Hemiscylliidae</taxon>
        <taxon>Chiloscyllium</taxon>
    </lineage>
</organism>
<keyword evidence="1" id="KW-0472">Membrane</keyword>
<keyword evidence="1" id="KW-1133">Transmembrane helix</keyword>
<protein>
    <recommendedName>
        <fullName evidence="4">EamA domain-containing protein</fullName>
    </recommendedName>
</protein>
<dbReference type="STRING" id="137246.A0A401SGR8"/>
<dbReference type="SUPFAM" id="SSF103481">
    <property type="entry name" value="Multidrug resistance efflux transporter EmrE"/>
    <property type="match status" value="1"/>
</dbReference>
<name>A0A401SGR8_CHIPU</name>
<dbReference type="Gene3D" id="1.10.3730.20">
    <property type="match status" value="1"/>
</dbReference>
<dbReference type="InterPro" id="IPR039632">
    <property type="entry name" value="TMEM42"/>
</dbReference>
<feature type="non-terminal residue" evidence="2">
    <location>
        <position position="1"/>
    </location>
</feature>
<reference evidence="2 3" key="1">
    <citation type="journal article" date="2018" name="Nat. Ecol. Evol.">
        <title>Shark genomes provide insights into elasmobranch evolution and the origin of vertebrates.</title>
        <authorList>
            <person name="Hara Y"/>
            <person name="Yamaguchi K"/>
            <person name="Onimaru K"/>
            <person name="Kadota M"/>
            <person name="Koyanagi M"/>
            <person name="Keeley SD"/>
            <person name="Tatsumi K"/>
            <person name="Tanaka K"/>
            <person name="Motone F"/>
            <person name="Kageyama Y"/>
            <person name="Nozu R"/>
            <person name="Adachi N"/>
            <person name="Nishimura O"/>
            <person name="Nakagawa R"/>
            <person name="Tanegashima C"/>
            <person name="Kiyatake I"/>
            <person name="Matsumoto R"/>
            <person name="Murakumo K"/>
            <person name="Nishida K"/>
            <person name="Terakita A"/>
            <person name="Kuratani S"/>
            <person name="Sato K"/>
            <person name="Hyodo S Kuraku.S."/>
        </authorList>
    </citation>
    <scope>NUCLEOTIDE SEQUENCE [LARGE SCALE GENOMIC DNA]</scope>
</reference>
<feature type="transmembrane region" description="Helical" evidence="1">
    <location>
        <begin position="139"/>
        <end position="158"/>
    </location>
</feature>
<gene>
    <name evidence="2" type="ORF">chiPu_0008017</name>
</gene>
<dbReference type="OMA" id="GSAACDW"/>